<accession>A0AAP5I8S7</accession>
<gene>
    <name evidence="1" type="ORF">G7B40_014890</name>
</gene>
<organism evidence="1 2">
    <name type="scientific">Aetokthonos hydrillicola Thurmond2011</name>
    <dbReference type="NCBI Taxonomy" id="2712845"/>
    <lineage>
        <taxon>Bacteria</taxon>
        <taxon>Bacillati</taxon>
        <taxon>Cyanobacteriota</taxon>
        <taxon>Cyanophyceae</taxon>
        <taxon>Nostocales</taxon>
        <taxon>Hapalosiphonaceae</taxon>
        <taxon>Aetokthonos</taxon>
    </lineage>
</organism>
<dbReference type="AlphaFoldDB" id="A0AAP5I8S7"/>
<sequence length="70" mass="8352">MREQIQPNELEVGKIYEVQFLNGYKMLVRFTGFQGRRYYFVAEAGNQFSIADNSIEYLRFYRIPKTDSIT</sequence>
<evidence type="ECO:0000313" key="1">
    <source>
        <dbReference type="EMBL" id="MDR9895839.1"/>
    </source>
</evidence>
<protein>
    <submittedName>
        <fullName evidence="1">Uncharacterized protein</fullName>
    </submittedName>
</protein>
<name>A0AAP5I8S7_9CYAN</name>
<proteinExistence type="predicted"/>
<evidence type="ECO:0000313" key="2">
    <source>
        <dbReference type="Proteomes" id="UP000667802"/>
    </source>
</evidence>
<reference evidence="2" key="1">
    <citation type="journal article" date="2021" name="Science">
        <title>Hunting the eagle killer: A cyanobacterial neurotoxin causes vacuolar myelinopathy.</title>
        <authorList>
            <person name="Breinlinger S."/>
            <person name="Phillips T.J."/>
            <person name="Haram B.N."/>
            <person name="Mares J."/>
            <person name="Martinez Yerena J.A."/>
            <person name="Hrouzek P."/>
            <person name="Sobotka R."/>
            <person name="Henderson W.M."/>
            <person name="Schmieder P."/>
            <person name="Williams S.M."/>
            <person name="Lauderdale J.D."/>
            <person name="Wilde H.D."/>
            <person name="Gerrin W."/>
            <person name="Kust A."/>
            <person name="Washington J.W."/>
            <person name="Wagner C."/>
            <person name="Geier B."/>
            <person name="Liebeke M."/>
            <person name="Enke H."/>
            <person name="Niedermeyer T.H.J."/>
            <person name="Wilde S.B."/>
        </authorList>
    </citation>
    <scope>NUCLEOTIDE SEQUENCE [LARGE SCALE GENOMIC DNA]</scope>
    <source>
        <strain evidence="2">Thurmond2011</strain>
    </source>
</reference>
<dbReference type="RefSeq" id="WP_208339881.1">
    <property type="nucleotide sequence ID" value="NZ_CAWQFN010000577.1"/>
</dbReference>
<comment type="caution">
    <text evidence="1">The sequence shown here is derived from an EMBL/GenBank/DDBJ whole genome shotgun (WGS) entry which is preliminary data.</text>
</comment>
<dbReference type="EMBL" id="JAALHA020000006">
    <property type="protein sequence ID" value="MDR9895839.1"/>
    <property type="molecule type" value="Genomic_DNA"/>
</dbReference>
<dbReference type="Proteomes" id="UP000667802">
    <property type="component" value="Unassembled WGS sequence"/>
</dbReference>
<keyword evidence="2" id="KW-1185">Reference proteome</keyword>